<dbReference type="Pfam" id="PF06947">
    <property type="entry name" value="DUF1290"/>
    <property type="match status" value="1"/>
</dbReference>
<dbReference type="GeneID" id="85978956"/>
<reference evidence="2" key="1">
    <citation type="submission" date="2020-08" db="EMBL/GenBank/DDBJ databases">
        <title>Sequencing the genomes of 1000 actinobacteria strains.</title>
        <authorList>
            <person name="Klenk H.-P."/>
        </authorList>
    </citation>
    <scope>NUCLEOTIDE SEQUENCE</scope>
    <source>
        <strain evidence="2">DSM 10695</strain>
    </source>
</reference>
<dbReference type="Proteomes" id="UP000617426">
    <property type="component" value="Unassembled WGS sequence"/>
</dbReference>
<accession>A0A7K0K9G3</accession>
<name>A0A7K0K9G3_9ACTO</name>
<keyword evidence="1" id="KW-0472">Membrane</keyword>
<comment type="caution">
    <text evidence="2">The sequence shown here is derived from an EMBL/GenBank/DDBJ whole genome shotgun (WGS) entry which is preliminary data.</text>
</comment>
<evidence type="ECO:0000313" key="2">
    <source>
        <dbReference type="EMBL" id="MBB6334669.1"/>
    </source>
</evidence>
<dbReference type="PIRSF" id="PIRSF018579">
    <property type="entry name" value="Sbp"/>
    <property type="match status" value="1"/>
</dbReference>
<comment type="similarity">
    <text evidence="1">Belongs to the sbp family.</text>
</comment>
<dbReference type="GO" id="GO:0005886">
    <property type="term" value="C:plasma membrane"/>
    <property type="evidence" value="ECO:0007669"/>
    <property type="project" value="UniProtKB-SubCell"/>
</dbReference>
<evidence type="ECO:0000313" key="3">
    <source>
        <dbReference type="Proteomes" id="UP000617426"/>
    </source>
</evidence>
<dbReference type="InterPro" id="IPR009709">
    <property type="entry name" value="DUF1290"/>
</dbReference>
<dbReference type="EMBL" id="JACHMK010000001">
    <property type="protein sequence ID" value="MBB6334669.1"/>
    <property type="molecule type" value="Genomic_DNA"/>
</dbReference>
<keyword evidence="3" id="KW-1185">Reference proteome</keyword>
<keyword evidence="1" id="KW-1003">Cell membrane</keyword>
<organism evidence="2 3">
    <name type="scientific">Schaalia hyovaginalis</name>
    <dbReference type="NCBI Taxonomy" id="29316"/>
    <lineage>
        <taxon>Bacteria</taxon>
        <taxon>Bacillati</taxon>
        <taxon>Actinomycetota</taxon>
        <taxon>Actinomycetes</taxon>
        <taxon>Actinomycetales</taxon>
        <taxon>Actinomycetaceae</taxon>
        <taxon>Schaalia</taxon>
    </lineage>
</organism>
<dbReference type="AlphaFoldDB" id="A0A7K0K9G3"/>
<protein>
    <submittedName>
        <fullName evidence="2">Small basic protein</fullName>
    </submittedName>
</protein>
<sequence>MLAVIGLVLGIALGLYFDPTVPSWVQPFLPVAVVAGLDALFGATRAWLEGAFHDRVFVMSFFWNVVVACLLVLLGTQLGVGSAMTTAVVVVLGIRIFSNTASIRRLIFKA</sequence>
<gene>
    <name evidence="2" type="ORF">HD592_001234</name>
</gene>
<proteinExistence type="inferred from homology"/>
<evidence type="ECO:0000256" key="1">
    <source>
        <dbReference type="PIRNR" id="PIRNR018579"/>
    </source>
</evidence>
<comment type="subcellular location">
    <subcellularLocation>
        <location evidence="1">Cell membrane</location>
        <topology evidence="1">Multi-pass membrane protein</topology>
    </subcellularLocation>
</comment>
<keyword evidence="1" id="KW-0812">Transmembrane</keyword>
<dbReference type="RefSeq" id="WP_184452564.1">
    <property type="nucleotide sequence ID" value="NZ_JACHMK010000001.1"/>
</dbReference>